<protein>
    <submittedName>
        <fullName evidence="2">Uncharacterized protein</fullName>
    </submittedName>
</protein>
<reference evidence="2 3" key="1">
    <citation type="journal article" date="2008" name="J. Biotechnol.">
        <title>The genome of Xanthomonas campestris pv. campestris B100 and its use for the reconstruction of metabolic pathways involved in xanthan biosynthesis.</title>
        <authorList>
            <person name="Vorholter F.J."/>
            <person name="Schneiker S."/>
            <person name="Goesmann A."/>
            <person name="Krause L."/>
            <person name="Bekel T."/>
            <person name="Kaiser O."/>
            <person name="Linke B."/>
            <person name="Patschkowski T."/>
            <person name="Ruckert C."/>
            <person name="Schmid J."/>
            <person name="Sidhu V.K."/>
            <person name="Sieber V."/>
            <person name="Tauch A."/>
            <person name="Watt S.A."/>
            <person name="Weisshaar B."/>
            <person name="Becker A."/>
            <person name="Niehaus K."/>
            <person name="Puhler A."/>
        </authorList>
    </citation>
    <scope>NUCLEOTIDE SEQUENCE [LARGE SCALE GENOMIC DNA]</scope>
    <source>
        <strain evidence="2 3">B100</strain>
    </source>
</reference>
<dbReference type="HOGENOM" id="CLU_1643039_0_0_6"/>
<evidence type="ECO:0000313" key="2">
    <source>
        <dbReference type="EMBL" id="CAP49853.1"/>
    </source>
</evidence>
<accession>B0RN18</accession>
<feature type="region of interest" description="Disordered" evidence="1">
    <location>
        <begin position="24"/>
        <end position="54"/>
    </location>
</feature>
<dbReference type="AlphaFoldDB" id="B0RN18"/>
<gene>
    <name evidence="2" type="ORF">XCCB100_0519</name>
</gene>
<evidence type="ECO:0000313" key="3">
    <source>
        <dbReference type="Proteomes" id="UP000001188"/>
    </source>
</evidence>
<dbReference type="Proteomes" id="UP000001188">
    <property type="component" value="Chromosome"/>
</dbReference>
<name>B0RN18_XANCB</name>
<organism evidence="2 3">
    <name type="scientific">Xanthomonas campestris pv. campestris (strain B100)</name>
    <dbReference type="NCBI Taxonomy" id="509169"/>
    <lineage>
        <taxon>Bacteria</taxon>
        <taxon>Pseudomonadati</taxon>
        <taxon>Pseudomonadota</taxon>
        <taxon>Gammaproteobacteria</taxon>
        <taxon>Lysobacterales</taxon>
        <taxon>Lysobacteraceae</taxon>
        <taxon>Xanthomonas</taxon>
    </lineage>
</organism>
<dbReference type="EMBL" id="AM920689">
    <property type="protein sequence ID" value="CAP49853.1"/>
    <property type="molecule type" value="Genomic_DNA"/>
</dbReference>
<proteinExistence type="predicted"/>
<dbReference type="KEGG" id="xca:xcc-b100_0519"/>
<evidence type="ECO:0000256" key="1">
    <source>
        <dbReference type="SAM" id="MobiDB-lite"/>
    </source>
</evidence>
<sequence>MRALLLVSTAESARSDLEQLSKRLRSRQAGAAGARNRHVPTYIPVPPRRPHPPDNCSLRSRSCSLPRPACDSNIAFNLQSCWSNDPIRGDLLVVAATSNRKLKRIFFDISEDPASIGKLDNELAGSVAPDRLNNLSCEMRGLLLLQVSLRFAFRPSQVPAA</sequence>